<feature type="compositionally biased region" description="Polar residues" evidence="1">
    <location>
        <begin position="1175"/>
        <end position="1201"/>
    </location>
</feature>
<evidence type="ECO:0000259" key="2">
    <source>
        <dbReference type="Pfam" id="PF13926"/>
    </source>
</evidence>
<dbReference type="InterPro" id="IPR052466">
    <property type="entry name" value="DNA_MethProtect_Complex"/>
</dbReference>
<feature type="region of interest" description="Disordered" evidence="1">
    <location>
        <begin position="435"/>
        <end position="454"/>
    </location>
</feature>
<feature type="region of interest" description="Disordered" evidence="1">
    <location>
        <begin position="585"/>
        <end position="641"/>
    </location>
</feature>
<gene>
    <name evidence="3" type="primary">QSER1</name>
    <name evidence="3" type="synonym">qser1</name>
</gene>
<feature type="compositionally biased region" description="Low complexity" evidence="1">
    <location>
        <begin position="544"/>
        <end position="557"/>
    </location>
</feature>
<dbReference type="Pfam" id="PF13926">
    <property type="entry name" value="DUF4211"/>
    <property type="match status" value="1"/>
</dbReference>
<name>A0A8C9SCZ7_SCLFO</name>
<keyword evidence="4" id="KW-1185">Reference proteome</keyword>
<reference evidence="3 4" key="1">
    <citation type="submission" date="2019-04" db="EMBL/GenBank/DDBJ databases">
        <authorList>
            <consortium name="Wellcome Sanger Institute Data Sharing"/>
        </authorList>
    </citation>
    <scope>NUCLEOTIDE SEQUENCE [LARGE SCALE GENOMIC DNA]</scope>
</reference>
<feature type="compositionally biased region" description="Polar residues" evidence="1">
    <location>
        <begin position="286"/>
        <end position="304"/>
    </location>
</feature>
<feature type="compositionally biased region" description="Basic and acidic residues" evidence="1">
    <location>
        <begin position="1063"/>
        <end position="1074"/>
    </location>
</feature>
<feature type="compositionally biased region" description="Polar residues" evidence="1">
    <location>
        <begin position="330"/>
        <end position="361"/>
    </location>
</feature>
<feature type="compositionally biased region" description="Basic and acidic residues" evidence="1">
    <location>
        <begin position="1202"/>
        <end position="1217"/>
    </location>
</feature>
<dbReference type="GeneID" id="108941206"/>
<dbReference type="PANTHER" id="PTHR14709">
    <property type="entry name" value="GLUTAMINE AND SERINE-RICH PROTEIN 1-RELATED"/>
    <property type="match status" value="1"/>
</dbReference>
<feature type="compositionally biased region" description="Low complexity" evidence="1">
    <location>
        <begin position="1252"/>
        <end position="1261"/>
    </location>
</feature>
<dbReference type="KEGG" id="sfm:108941206"/>
<feature type="compositionally biased region" description="Basic and acidic residues" evidence="1">
    <location>
        <begin position="1559"/>
        <end position="1575"/>
    </location>
</feature>
<protein>
    <submittedName>
        <fullName evidence="3">Glutamine and serine rich 1</fullName>
    </submittedName>
</protein>
<feature type="region of interest" description="Disordered" evidence="1">
    <location>
        <begin position="1546"/>
        <end position="1593"/>
    </location>
</feature>
<evidence type="ECO:0000313" key="3">
    <source>
        <dbReference type="Ensembl" id="ENSSFOP00015034844.1"/>
    </source>
</evidence>
<feature type="compositionally biased region" description="Polar residues" evidence="1">
    <location>
        <begin position="312"/>
        <end position="323"/>
    </location>
</feature>
<organism evidence="3 4">
    <name type="scientific">Scleropages formosus</name>
    <name type="common">Asian bonytongue</name>
    <name type="synonym">Osteoglossum formosum</name>
    <dbReference type="NCBI Taxonomy" id="113540"/>
    <lineage>
        <taxon>Eukaryota</taxon>
        <taxon>Metazoa</taxon>
        <taxon>Chordata</taxon>
        <taxon>Craniata</taxon>
        <taxon>Vertebrata</taxon>
        <taxon>Euteleostomi</taxon>
        <taxon>Actinopterygii</taxon>
        <taxon>Neopterygii</taxon>
        <taxon>Teleostei</taxon>
        <taxon>Osteoglossocephala</taxon>
        <taxon>Osteoglossomorpha</taxon>
        <taxon>Osteoglossiformes</taxon>
        <taxon>Osteoglossidae</taxon>
        <taxon>Scleropages</taxon>
    </lineage>
</organism>
<dbReference type="GeneTree" id="ENSGT00440000037417"/>
<feature type="compositionally biased region" description="Low complexity" evidence="1">
    <location>
        <begin position="517"/>
        <end position="526"/>
    </location>
</feature>
<proteinExistence type="predicted"/>
<feature type="compositionally biased region" description="Low complexity" evidence="1">
    <location>
        <begin position="1276"/>
        <end position="1288"/>
    </location>
</feature>
<reference evidence="3" key="3">
    <citation type="submission" date="2025-09" db="UniProtKB">
        <authorList>
            <consortium name="Ensembl"/>
        </authorList>
    </citation>
    <scope>IDENTIFICATION</scope>
</reference>
<feature type="compositionally biased region" description="Low complexity" evidence="1">
    <location>
        <begin position="1576"/>
        <end position="1586"/>
    </location>
</feature>
<feature type="compositionally biased region" description="Polar residues" evidence="1">
    <location>
        <begin position="1091"/>
        <end position="1105"/>
    </location>
</feature>
<feature type="compositionally biased region" description="Polar residues" evidence="1">
    <location>
        <begin position="527"/>
        <end position="543"/>
    </location>
</feature>
<feature type="compositionally biased region" description="Pro residues" evidence="1">
    <location>
        <begin position="1262"/>
        <end position="1275"/>
    </location>
</feature>
<reference evidence="3" key="2">
    <citation type="submission" date="2025-08" db="UniProtKB">
        <authorList>
            <consortium name="Ensembl"/>
        </authorList>
    </citation>
    <scope>IDENTIFICATION</scope>
</reference>
<feature type="region of interest" description="Disordered" evidence="1">
    <location>
        <begin position="507"/>
        <end position="557"/>
    </location>
</feature>
<sequence length="1797" mass="196050">MDRNYPVSSFAEPLASAAQTAAWAYERGAGSAKPSLNYGATHPDSDLVHRQTYASTPQLPSYATTHHPIGLPGIFDTGLHAAGNNTTETSVMSFLSAIDSRTGQAGPATASLLPQFRTPSWQTGTNSTSTTELFVAGALPSSGTFPTPAALPTYQHPNTFSARSFATTPSLAVQDTTFSTSTNGLLSPHDPLLQIKSGGQGTVPSTLTYDRLGTPALSVGLPPQSSTYRSAQESAPHLLQPQFSLLPSALGGPQQTPQPYSASVFTGSIERALQRECSVIKHHQRPSSTPSVQAQLQSSTQHSLQGYLANESEASFQDPSQQPAVPCSPSGDNTQVSSGGLQQKTSQATLEQTQAYSSSIPSPRFSPVSSAKTSDSSSKKNHLPPEVTKSHSTSPDQQIQSYPSPAPKQNTVIASQSQTYKSAQLPSLMSVSPSQNYVTSQSLPSSISHPQLYSSSQSEKLPSLYKTPTSFTGQSSSVSPASQALVYSSSQQQGLSSTAHREDYGVQGQVLCPGNPSQSYSSSHSQDMPTVSYSAQSQDLATVSPSHSYGSGQSSTLTSQSLSFSATRAHSLPTLQQAEDYILTHPSSDSKTENTLSPQPQKYGNPVHSPPFSSNPHSQALQNNRSSTDLKPSYGRNKTGSDTYVATKQESGEFSVQDLQTLQQTSLEASAQTLVGGDMGAQHHVVYVVSKMDDRYNSQSVIRSSLRPEDQIAGMSLSESKKNERIDSLSHHGQHVLSANSQVDLESKRNSPQMQSSHLTMSSEELKQHPLQYKDLEFRPQTLHNESIGVQHGQIQATPQTQFIRLPSAQVLLEPQKDLQMILLQQPLVTPNMDPSKVSNQMQQVPVQYLQIEDQIVSTNSGQSQQQMTLPQNSDILKMDLSDSSKLLHQHLIPKENFSQVNHDGKHHFALSSICFPDSMLLGDERNILSNVDDILAATAAACGVTPQDFVKATSSEGEMQSLASPADSKGPFQLVEARHISPSFSSPHSVVANTQTVTMSQNGGQLVSGIHLLPKGGLQGHQELELLNSHGQAGLTTSVSSAVSERMVIPTQKPRNSSHNSVENREVSEEHTVNHRNGVDFNPSGKRNKGATTENDFNLASKDTNPIGLASKTKLSAGKGQAQSIELKNSEMENAIDSPNNGCPKKKAKSKGSTKAVGEEENSHPKPLKRSSQGKRQNSRGNDTNSPSTSDSCYDGYQQQERMRQKIREVEEKQPEVKTGFIGSFLDFLKSGPKQQFSSPPIRMPNRSRKSSSSSSRRPSCPLPLPSRPQPPAVPLISLESSSSSPSKRLDDELNRNLETLPSFSSDEDDSMGKNQDLQKSINSALFSLDETADKNKKSVAEKKISGATVKPENSPGMSLPVHVAQDQPPAATAEPSLQDFLKDVPLDQLAVQLTSVAIEGLTDEDLSDSGGEGMYRERDEFVVKIEDIECLKMTLKAGREPPAIWKVQKALLQKFVPELRDGTRVFSATNSYLGYFGDAKTMYRRVYVKFIDTVNKREYVRVCSRKPRCKPMHSMRGSQAKALLGHKVVSSSGVVLPVQKPVASRPSFKPKAKQAKARVEPPPKKRKKWKEELSSSPSESSPEAVSEDDEFTPPVPFASRFLNTRTMKETFKSFVELLISLALDPDVMDTLERENDELLLPHVKKVDGMITDNRRRLLPKLRMGQLFKNALDIFPEFSLVTELKKDGETPAFKVRLGGKAYNKKTMRPSKVTSKLPLEYTVEKEKTQWISLYHSLQHYKYHTYLMCKDEIASLQTGGRDLGQEETVQLCMRDGHWVESLFEKFGHLLTQVQQTCL</sequence>
<feature type="compositionally biased region" description="Polar residues" evidence="1">
    <location>
        <begin position="611"/>
        <end position="641"/>
    </location>
</feature>
<evidence type="ECO:0000256" key="1">
    <source>
        <dbReference type="SAM" id="MobiDB-lite"/>
    </source>
</evidence>
<feature type="compositionally biased region" description="Polar residues" evidence="1">
    <location>
        <begin position="390"/>
        <end position="411"/>
    </location>
</feature>
<dbReference type="Proteomes" id="UP000694397">
    <property type="component" value="Chromosome 11"/>
</dbReference>
<dbReference type="CTD" id="79832"/>
<accession>A0A8C9SCZ7</accession>
<feature type="domain" description="DUF4211" evidence="2">
    <location>
        <begin position="1589"/>
        <end position="1708"/>
    </location>
</feature>
<dbReference type="RefSeq" id="XP_018619393.1">
    <property type="nucleotide sequence ID" value="XM_018763877.2"/>
</dbReference>
<evidence type="ECO:0000313" key="4">
    <source>
        <dbReference type="Proteomes" id="UP000694397"/>
    </source>
</evidence>
<feature type="compositionally biased region" description="Low complexity" evidence="1">
    <location>
        <begin position="366"/>
        <end position="376"/>
    </location>
</feature>
<dbReference type="InterPro" id="IPR025451">
    <property type="entry name" value="DUF4211"/>
</dbReference>
<feature type="compositionally biased region" description="Polar residues" evidence="1">
    <location>
        <begin position="585"/>
        <end position="602"/>
    </location>
</feature>
<dbReference type="Ensembl" id="ENSSFOT00015035227.2">
    <property type="protein sequence ID" value="ENSSFOP00015034844.1"/>
    <property type="gene ID" value="ENSSFOG00015022192.2"/>
</dbReference>
<dbReference type="PANTHER" id="PTHR14709:SF2">
    <property type="entry name" value="GLUTAMINE AND SERINE-RICH PROTEIN 1"/>
    <property type="match status" value="1"/>
</dbReference>
<feature type="region of interest" description="Disordered" evidence="1">
    <location>
        <begin position="280"/>
        <end position="411"/>
    </location>
</feature>
<dbReference type="OrthoDB" id="8447576at2759"/>
<feature type="region of interest" description="Disordered" evidence="1">
    <location>
        <begin position="1048"/>
        <end position="1317"/>
    </location>
</feature>